<dbReference type="EnsemblMetazoa" id="PPA37322.1">
    <property type="protein sequence ID" value="PPA37322.1"/>
    <property type="gene ID" value="WBGene00275691"/>
</dbReference>
<accession>A0A2A6BRP4</accession>
<evidence type="ECO:0000313" key="1">
    <source>
        <dbReference type="EnsemblMetazoa" id="PPA37322.1"/>
    </source>
</evidence>
<evidence type="ECO:0000313" key="2">
    <source>
        <dbReference type="Proteomes" id="UP000005239"/>
    </source>
</evidence>
<reference evidence="2" key="1">
    <citation type="journal article" date="2008" name="Nat. Genet.">
        <title>The Pristionchus pacificus genome provides a unique perspective on nematode lifestyle and parasitism.</title>
        <authorList>
            <person name="Dieterich C."/>
            <person name="Clifton S.W."/>
            <person name="Schuster L.N."/>
            <person name="Chinwalla A."/>
            <person name="Delehaunty K."/>
            <person name="Dinkelacker I."/>
            <person name="Fulton L."/>
            <person name="Fulton R."/>
            <person name="Godfrey J."/>
            <person name="Minx P."/>
            <person name="Mitreva M."/>
            <person name="Roeseler W."/>
            <person name="Tian H."/>
            <person name="Witte H."/>
            <person name="Yang S.P."/>
            <person name="Wilson R.K."/>
            <person name="Sommer R.J."/>
        </authorList>
    </citation>
    <scope>NUCLEOTIDE SEQUENCE [LARGE SCALE GENOMIC DNA]</scope>
    <source>
        <strain evidence="2">PS312</strain>
    </source>
</reference>
<name>A0A2A6BRP4_PRIPA</name>
<sequence length="76" mass="8392">MALVRRVIALAALLQSSIALVEFTNSKLYDEKDFSVQAVSIDGFCNPGCRMYVSLPDSSADVAKQIVVHDYTHDEK</sequence>
<proteinExistence type="predicted"/>
<dbReference type="OrthoDB" id="15627at2759"/>
<reference evidence="1" key="2">
    <citation type="submission" date="2022-06" db="UniProtKB">
        <authorList>
            <consortium name="EnsemblMetazoa"/>
        </authorList>
    </citation>
    <scope>IDENTIFICATION</scope>
    <source>
        <strain evidence="1">PS312</strain>
    </source>
</reference>
<dbReference type="AlphaFoldDB" id="A0A2A6BRP4"/>
<organism evidence="1 2">
    <name type="scientific">Pristionchus pacificus</name>
    <name type="common">Parasitic nematode worm</name>
    <dbReference type="NCBI Taxonomy" id="54126"/>
    <lineage>
        <taxon>Eukaryota</taxon>
        <taxon>Metazoa</taxon>
        <taxon>Ecdysozoa</taxon>
        <taxon>Nematoda</taxon>
        <taxon>Chromadorea</taxon>
        <taxon>Rhabditida</taxon>
        <taxon>Rhabditina</taxon>
        <taxon>Diplogasteromorpha</taxon>
        <taxon>Diplogasteroidea</taxon>
        <taxon>Neodiplogasteridae</taxon>
        <taxon>Pristionchus</taxon>
    </lineage>
</organism>
<keyword evidence="2" id="KW-1185">Reference proteome</keyword>
<dbReference type="Proteomes" id="UP000005239">
    <property type="component" value="Unassembled WGS sequence"/>
</dbReference>
<protein>
    <submittedName>
        <fullName evidence="1">Uncharacterized protein</fullName>
    </submittedName>
</protein>
<gene>
    <name evidence="1" type="primary">WBGene00275691</name>
</gene>
<accession>A0A8R1YVK4</accession>